<dbReference type="Gene3D" id="3.10.129.10">
    <property type="entry name" value="Hotdog Thioesterase"/>
    <property type="match status" value="1"/>
</dbReference>
<dbReference type="Proteomes" id="UP000038009">
    <property type="component" value="Unassembled WGS sequence"/>
</dbReference>
<dbReference type="AlphaFoldDB" id="A0A0N0P8I2"/>
<name>A0A0N0P8I2_LEPSE</name>
<comment type="caution">
    <text evidence="1">The sequence shown here is derived from an EMBL/GenBank/DDBJ whole genome shotgun (WGS) entry which is preliminary data.</text>
</comment>
<sequence>MSDILSSPCWVKATDYANPSFRNAYDNYVDVKDVFGGHLMRQMLKISADDFLVASVPCDEMSVYSPTVAATRAEPTAEASMADGHHPALPSDFPYVVAAPFTVCPEVCDSSDTADAHQPRYMVESAATALMDMVTSFHIIMAKFPKTNGHVSLSIQTNHMDKMVCGKTYLVISRIDKMGRRIVYTSVDFVEPQLQRVHDAQADPLPISNTTELLSALKSATVLANVKHVKSMLSSS</sequence>
<dbReference type="EMBL" id="LJSK01000021">
    <property type="protein sequence ID" value="KPI89557.1"/>
    <property type="molecule type" value="Genomic_DNA"/>
</dbReference>
<evidence type="ECO:0000313" key="1">
    <source>
        <dbReference type="EMBL" id="KPI89557.1"/>
    </source>
</evidence>
<evidence type="ECO:0000313" key="2">
    <source>
        <dbReference type="Proteomes" id="UP000038009"/>
    </source>
</evidence>
<evidence type="ECO:0008006" key="3">
    <source>
        <dbReference type="Google" id="ProtNLM"/>
    </source>
</evidence>
<dbReference type="OrthoDB" id="277394at2759"/>
<proteinExistence type="predicted"/>
<organism evidence="1 2">
    <name type="scientific">Leptomonas seymouri</name>
    <dbReference type="NCBI Taxonomy" id="5684"/>
    <lineage>
        <taxon>Eukaryota</taxon>
        <taxon>Discoba</taxon>
        <taxon>Euglenozoa</taxon>
        <taxon>Kinetoplastea</taxon>
        <taxon>Metakinetoplastina</taxon>
        <taxon>Trypanosomatida</taxon>
        <taxon>Trypanosomatidae</taxon>
        <taxon>Leishmaniinae</taxon>
        <taxon>Leptomonas</taxon>
    </lineage>
</organism>
<keyword evidence="2" id="KW-1185">Reference proteome</keyword>
<dbReference type="VEuPathDB" id="TriTrypDB:Lsey_0021_0260"/>
<accession>A0A0N0P8I2</accession>
<protein>
    <recommendedName>
        <fullName evidence="3">Thioesterase domain-containing protein</fullName>
    </recommendedName>
</protein>
<reference evidence="1 2" key="1">
    <citation type="journal article" date="2015" name="PLoS Pathog.">
        <title>Leptomonas seymouri: Adaptations to the Dixenous Life Cycle Analyzed by Genome Sequencing, Transcriptome Profiling and Co-infection with Leishmania donovani.</title>
        <authorList>
            <person name="Kraeva N."/>
            <person name="Butenko A."/>
            <person name="Hlavacova J."/>
            <person name="Kostygov A."/>
            <person name="Myskova J."/>
            <person name="Grybchuk D."/>
            <person name="Lestinova T."/>
            <person name="Votypka J."/>
            <person name="Volf P."/>
            <person name="Opperdoes F."/>
            <person name="Flegontov P."/>
            <person name="Lukes J."/>
            <person name="Yurchenko V."/>
        </authorList>
    </citation>
    <scope>NUCLEOTIDE SEQUENCE [LARGE SCALE GENOMIC DNA]</scope>
    <source>
        <strain evidence="1 2">ATCC 30220</strain>
    </source>
</reference>
<gene>
    <name evidence="1" type="ORF">ABL78_1325</name>
</gene>